<evidence type="ECO:0000256" key="1">
    <source>
        <dbReference type="ARBA" id="ARBA00023015"/>
    </source>
</evidence>
<dbReference type="Gene3D" id="1.20.120.530">
    <property type="entry name" value="GntR ligand-binding domain-like"/>
    <property type="match status" value="1"/>
</dbReference>
<evidence type="ECO:0000259" key="4">
    <source>
        <dbReference type="PROSITE" id="PS50949"/>
    </source>
</evidence>
<reference evidence="6" key="1">
    <citation type="journal article" date="2019" name="Int. J. Syst. Evol. Microbiol.">
        <title>The Global Catalogue of Microorganisms (GCM) 10K type strain sequencing project: providing services to taxonomists for standard genome sequencing and annotation.</title>
        <authorList>
            <consortium name="The Broad Institute Genomics Platform"/>
            <consortium name="The Broad Institute Genome Sequencing Center for Infectious Disease"/>
            <person name="Wu L."/>
            <person name="Ma J."/>
        </authorList>
    </citation>
    <scope>NUCLEOTIDE SEQUENCE [LARGE SCALE GENOMIC DNA]</scope>
    <source>
        <strain evidence="6">JCM 18050</strain>
    </source>
</reference>
<dbReference type="Pfam" id="PF07729">
    <property type="entry name" value="FCD"/>
    <property type="match status" value="1"/>
</dbReference>
<dbReference type="Gene3D" id="1.10.10.10">
    <property type="entry name" value="Winged helix-like DNA-binding domain superfamily/Winged helix DNA-binding domain"/>
    <property type="match status" value="1"/>
</dbReference>
<keyword evidence="2" id="KW-0238">DNA-binding</keyword>
<dbReference type="Proteomes" id="UP001500171">
    <property type="component" value="Unassembled WGS sequence"/>
</dbReference>
<dbReference type="PANTHER" id="PTHR43537:SF41">
    <property type="entry name" value="TRANSCRIPTIONAL REGULATORY PROTEIN"/>
    <property type="match status" value="1"/>
</dbReference>
<dbReference type="SUPFAM" id="SSF46785">
    <property type="entry name" value="Winged helix' DNA-binding domain"/>
    <property type="match status" value="1"/>
</dbReference>
<evidence type="ECO:0000256" key="2">
    <source>
        <dbReference type="ARBA" id="ARBA00023125"/>
    </source>
</evidence>
<evidence type="ECO:0000256" key="3">
    <source>
        <dbReference type="ARBA" id="ARBA00023163"/>
    </source>
</evidence>
<evidence type="ECO:0000313" key="6">
    <source>
        <dbReference type="Proteomes" id="UP001500171"/>
    </source>
</evidence>
<keyword evidence="6" id="KW-1185">Reference proteome</keyword>
<dbReference type="InterPro" id="IPR036390">
    <property type="entry name" value="WH_DNA-bd_sf"/>
</dbReference>
<keyword evidence="1" id="KW-0805">Transcription regulation</keyword>
<dbReference type="RefSeq" id="WP_345492292.1">
    <property type="nucleotide sequence ID" value="NZ_BAABHY010000006.1"/>
</dbReference>
<name>A0ABP9NI10_9GAMM</name>
<feature type="domain" description="HTH gntR-type" evidence="4">
    <location>
        <begin position="11"/>
        <end position="78"/>
    </location>
</feature>
<dbReference type="InterPro" id="IPR008920">
    <property type="entry name" value="TF_FadR/GntR_C"/>
</dbReference>
<dbReference type="Pfam" id="PF00392">
    <property type="entry name" value="GntR"/>
    <property type="match status" value="1"/>
</dbReference>
<protein>
    <submittedName>
        <fullName evidence="5">GntR family transcriptional regulator</fullName>
    </submittedName>
</protein>
<evidence type="ECO:0000313" key="5">
    <source>
        <dbReference type="EMBL" id="GAA5113837.1"/>
    </source>
</evidence>
<dbReference type="InterPro" id="IPR000524">
    <property type="entry name" value="Tscrpt_reg_HTH_GntR"/>
</dbReference>
<dbReference type="CDD" id="cd07377">
    <property type="entry name" value="WHTH_GntR"/>
    <property type="match status" value="1"/>
</dbReference>
<proteinExistence type="predicted"/>
<sequence length="226" mass="25597">MGVTKSKPNQKSLSYKIRDELRNDILSGQIVPGTRLRQEALAERFNASRIPVREALRQLEMEGLVKTQLNRGAVVAAPSIDDICDLLDIRIALECRAAKLAVPKMTQADIDHLEQILEQYHHSQTPGEWAENNRLFHLGLCEPAKNKQLTALIKLYCMSTSSPYANFHLDMTNATDIKTVNSDHLEILNACKERDVNRVIIVLEQHIQSTKDSLMHYQTPCNKVTQ</sequence>
<keyword evidence="3" id="KW-0804">Transcription</keyword>
<dbReference type="InterPro" id="IPR011711">
    <property type="entry name" value="GntR_C"/>
</dbReference>
<dbReference type="SMART" id="SM00345">
    <property type="entry name" value="HTH_GNTR"/>
    <property type="match status" value="1"/>
</dbReference>
<dbReference type="SUPFAM" id="SSF48008">
    <property type="entry name" value="GntR ligand-binding domain-like"/>
    <property type="match status" value="1"/>
</dbReference>
<accession>A0ABP9NI10</accession>
<dbReference type="SMART" id="SM00895">
    <property type="entry name" value="FCD"/>
    <property type="match status" value="1"/>
</dbReference>
<dbReference type="EMBL" id="BAABHY010000006">
    <property type="protein sequence ID" value="GAA5113837.1"/>
    <property type="molecule type" value="Genomic_DNA"/>
</dbReference>
<gene>
    <name evidence="5" type="ORF">GCM10023211_22570</name>
</gene>
<dbReference type="InterPro" id="IPR036388">
    <property type="entry name" value="WH-like_DNA-bd_sf"/>
</dbReference>
<dbReference type="PROSITE" id="PS50949">
    <property type="entry name" value="HTH_GNTR"/>
    <property type="match status" value="1"/>
</dbReference>
<dbReference type="PANTHER" id="PTHR43537">
    <property type="entry name" value="TRANSCRIPTIONAL REGULATOR, GNTR FAMILY"/>
    <property type="match status" value="1"/>
</dbReference>
<dbReference type="PRINTS" id="PR00035">
    <property type="entry name" value="HTHGNTR"/>
</dbReference>
<organism evidence="5 6">
    <name type="scientific">Orbus sasakiae</name>
    <dbReference type="NCBI Taxonomy" id="1078475"/>
    <lineage>
        <taxon>Bacteria</taxon>
        <taxon>Pseudomonadati</taxon>
        <taxon>Pseudomonadota</taxon>
        <taxon>Gammaproteobacteria</taxon>
        <taxon>Orbales</taxon>
        <taxon>Orbaceae</taxon>
        <taxon>Orbus</taxon>
    </lineage>
</organism>
<comment type="caution">
    <text evidence="5">The sequence shown here is derived from an EMBL/GenBank/DDBJ whole genome shotgun (WGS) entry which is preliminary data.</text>
</comment>